<dbReference type="AlphaFoldDB" id="V9EJW3"/>
<dbReference type="Proteomes" id="UP000018721">
    <property type="component" value="Unassembled WGS sequence"/>
</dbReference>
<comment type="caution">
    <text evidence="3">The sequence shown here is derived from an EMBL/GenBank/DDBJ whole genome shotgun (WGS) entry which is preliminary data.</text>
</comment>
<sequence>MAFRVRWCKMKKNGWTTKKPLGLSVDFIYLKPRKTIKDVEGEDVFTGEEAAMKYLDKIDLGCTEYSAGCLRSVLTVLCEQRRFEHRSRQDVMDLETLPDVETLRKLSNLLQQSTNPVRLCAGSPAHITPPSSSGPPLDLASSPPKNLLQADSPHDTTVSPSEHSTGSPEGNILYDTHSPISQRNLDPDFEEAELSSNTSDHSDTDNQSGDQVEDDEESSQSPYSVGQSGKAGIANDDDPSIFVAFESDAEFDDGDEDEPVPPEMQLDDELLSALGGMDGIVSGVVPDAYLKELGRSPEALRQDYPQLYSGASGPTPRALAAASTPSGAFFYFLQPQLWEDIAAEPNGYFEASLDERVQGQHVKQLSRELKHQQFKAKSLEDIREEVQRMPILEARELCVFIGLLLARSVVPNKEKLANHWKTREEGAIPRGRFGRFMTRDRFMHISRNLHFSSNGDPRAATDRSRKLRPVVDALQDRFAAGYTPPAVMAFDHERLPSRSTFNLMRVYIKDKPHKWGTNLFMLCFSNFSILYSRSGQRSSADQKSDPAAVVRNLKQVFGPTAPPNGEMRLVVMDRFYSSVPLSMQLLTVGFNSIGTVRTDRQGLSTKLIPKKLAGDKKKPPKIKRLGHVQPDRIVRRDKLTREQHEVACPRIVKDYQTYMDGVDVHDQLRLQRYSLQLCIKYKKNYKGLFLGLVDLAIIDSYIVFNAARAASNLLKTSYIEFLKQLHLELCQLRDEDWEGLIESHADTKRRVETWQQQSRAKAADKGLYSVLIAKRRWDRPLRRLVKLV</sequence>
<feature type="region of interest" description="Disordered" evidence="1">
    <location>
        <begin position="120"/>
        <end position="237"/>
    </location>
</feature>
<organism evidence="3 4">
    <name type="scientific">Phytophthora nicotianae P1569</name>
    <dbReference type="NCBI Taxonomy" id="1317065"/>
    <lineage>
        <taxon>Eukaryota</taxon>
        <taxon>Sar</taxon>
        <taxon>Stramenopiles</taxon>
        <taxon>Oomycota</taxon>
        <taxon>Peronosporomycetes</taxon>
        <taxon>Peronosporales</taxon>
        <taxon>Peronosporaceae</taxon>
        <taxon>Phytophthora</taxon>
    </lineage>
</organism>
<evidence type="ECO:0000313" key="3">
    <source>
        <dbReference type="EMBL" id="ETI39525.1"/>
    </source>
</evidence>
<name>V9EJW3_PHYNI</name>
<keyword evidence="4" id="KW-1185">Reference proteome</keyword>
<dbReference type="Pfam" id="PF13843">
    <property type="entry name" value="DDE_Tnp_1_7"/>
    <property type="match status" value="1"/>
</dbReference>
<accession>V9EJW3</accession>
<evidence type="ECO:0000256" key="1">
    <source>
        <dbReference type="SAM" id="MobiDB-lite"/>
    </source>
</evidence>
<gene>
    <name evidence="3" type="ORF">F443_14892</name>
</gene>
<feature type="compositionally biased region" description="Polar residues" evidence="1">
    <location>
        <begin position="155"/>
        <end position="168"/>
    </location>
</feature>
<evidence type="ECO:0000259" key="2">
    <source>
        <dbReference type="Pfam" id="PF13843"/>
    </source>
</evidence>
<dbReference type="InterPro" id="IPR029526">
    <property type="entry name" value="PGBD"/>
</dbReference>
<proteinExistence type="predicted"/>
<dbReference type="eggNOG" id="ENOG502QZSZ">
    <property type="taxonomic scope" value="Eukaryota"/>
</dbReference>
<dbReference type="EMBL" id="ANIZ01002598">
    <property type="protein sequence ID" value="ETI39525.1"/>
    <property type="molecule type" value="Genomic_DNA"/>
</dbReference>
<feature type="domain" description="PiggyBac transposable element-derived protein" evidence="2">
    <location>
        <begin position="324"/>
        <end position="701"/>
    </location>
</feature>
<protein>
    <recommendedName>
        <fullName evidence="2">PiggyBac transposable element-derived protein domain-containing protein</fullName>
    </recommendedName>
</protein>
<dbReference type="PANTHER" id="PTHR46599:SF3">
    <property type="entry name" value="PIGGYBAC TRANSPOSABLE ELEMENT-DERIVED PROTEIN 4"/>
    <property type="match status" value="1"/>
</dbReference>
<evidence type="ECO:0000313" key="4">
    <source>
        <dbReference type="Proteomes" id="UP000018721"/>
    </source>
</evidence>
<dbReference type="PANTHER" id="PTHR46599">
    <property type="entry name" value="PIGGYBAC TRANSPOSABLE ELEMENT-DERIVED PROTEIN 4"/>
    <property type="match status" value="1"/>
</dbReference>
<dbReference type="HOGENOM" id="CLU_013012_2_0_1"/>
<dbReference type="OrthoDB" id="125608at2759"/>
<reference evidence="3 4" key="1">
    <citation type="submission" date="2013-11" db="EMBL/GenBank/DDBJ databases">
        <title>The Genome Sequence of Phytophthora parasitica P1569.</title>
        <authorList>
            <consortium name="The Broad Institute Genomics Platform"/>
            <person name="Russ C."/>
            <person name="Tyler B."/>
            <person name="Panabieres F."/>
            <person name="Shan W."/>
            <person name="Tripathy S."/>
            <person name="Grunwald N."/>
            <person name="Machado M."/>
            <person name="Johnson C.S."/>
            <person name="Arredondo F."/>
            <person name="Hong C."/>
            <person name="Coffey M."/>
            <person name="Young S.K."/>
            <person name="Zeng Q."/>
            <person name="Gargeya S."/>
            <person name="Fitzgerald M."/>
            <person name="Abouelleil A."/>
            <person name="Alvarado L."/>
            <person name="Chapman S.B."/>
            <person name="Gainer-Dewar J."/>
            <person name="Goldberg J."/>
            <person name="Griggs A."/>
            <person name="Gujja S."/>
            <person name="Hansen M."/>
            <person name="Howarth C."/>
            <person name="Imamovic A."/>
            <person name="Ireland A."/>
            <person name="Larimer J."/>
            <person name="McCowan C."/>
            <person name="Murphy C."/>
            <person name="Pearson M."/>
            <person name="Poon T.W."/>
            <person name="Priest M."/>
            <person name="Roberts A."/>
            <person name="Saif S."/>
            <person name="Shea T."/>
            <person name="Sykes S."/>
            <person name="Wortman J."/>
            <person name="Nusbaum C."/>
            <person name="Birren B."/>
        </authorList>
    </citation>
    <scope>NUCLEOTIDE SEQUENCE [LARGE SCALE GENOMIC DNA]</scope>
    <source>
        <strain evidence="3 4">P1569</strain>
    </source>
</reference>